<gene>
    <name evidence="9" type="ORF">FYJ75_05180</name>
</gene>
<dbReference type="InterPro" id="IPR006047">
    <property type="entry name" value="GH13_cat_dom"/>
</dbReference>
<dbReference type="Proteomes" id="UP000474024">
    <property type="component" value="Unassembled WGS sequence"/>
</dbReference>
<dbReference type="InterPro" id="IPR017853">
    <property type="entry name" value="GH"/>
</dbReference>
<reference evidence="9 10" key="1">
    <citation type="submission" date="2019-08" db="EMBL/GenBank/DDBJ databases">
        <title>In-depth cultivation of the pig gut microbiome towards novel bacterial diversity and tailored functional studies.</title>
        <authorList>
            <person name="Wylensek D."/>
            <person name="Hitch T.C.A."/>
            <person name="Clavel T."/>
        </authorList>
    </citation>
    <scope>NUCLEOTIDE SEQUENCE [LARGE SCALE GENOMIC DNA]</scope>
    <source>
        <strain evidence="9 10">MUC/MUC-530-WT-4D</strain>
    </source>
</reference>
<organism evidence="9 10">
    <name type="scientific">Roseburia porci</name>
    <dbReference type="NCBI Taxonomy" id="2605790"/>
    <lineage>
        <taxon>Bacteria</taxon>
        <taxon>Bacillati</taxon>
        <taxon>Bacillota</taxon>
        <taxon>Clostridia</taxon>
        <taxon>Lachnospirales</taxon>
        <taxon>Lachnospiraceae</taxon>
        <taxon>Roseburia</taxon>
    </lineage>
</organism>
<dbReference type="GO" id="GO:0005975">
    <property type="term" value="P:carbohydrate metabolic process"/>
    <property type="evidence" value="ECO:0007669"/>
    <property type="project" value="InterPro"/>
</dbReference>
<accession>A0A6L5YPV6</accession>
<evidence type="ECO:0000256" key="4">
    <source>
        <dbReference type="ARBA" id="ARBA00023295"/>
    </source>
</evidence>
<proteinExistence type="inferred from homology"/>
<dbReference type="InterPro" id="IPR031965">
    <property type="entry name" value="CBM26"/>
</dbReference>
<dbReference type="RefSeq" id="WP_154429400.1">
    <property type="nucleotide sequence ID" value="NZ_VUNI01000006.1"/>
</dbReference>
<keyword evidence="3 6" id="KW-0119">Carbohydrate metabolism</keyword>
<dbReference type="AlphaFoldDB" id="A0A6L5YPV6"/>
<comment type="catalytic activity">
    <reaction evidence="6">
        <text>Endohydrolysis of (1-&gt;4)-alpha-D-glucosidic linkages in polysaccharides containing three or more (1-&gt;4)-alpha-linked D-glucose units.</text>
        <dbReference type="EC" id="3.2.1.1"/>
    </reaction>
</comment>
<dbReference type="EMBL" id="VUNI01000006">
    <property type="protein sequence ID" value="MST74430.1"/>
    <property type="molecule type" value="Genomic_DNA"/>
</dbReference>
<dbReference type="PANTHER" id="PTHR43447">
    <property type="entry name" value="ALPHA-AMYLASE"/>
    <property type="match status" value="1"/>
</dbReference>
<evidence type="ECO:0000313" key="9">
    <source>
        <dbReference type="EMBL" id="MST74430.1"/>
    </source>
</evidence>
<dbReference type="InterPro" id="IPR006046">
    <property type="entry name" value="Alpha_amylase"/>
</dbReference>
<protein>
    <recommendedName>
        <fullName evidence="6">Alpha-amylase</fullName>
        <ecNumber evidence="6">3.2.1.1</ecNumber>
    </recommendedName>
</protein>
<dbReference type="SUPFAM" id="SSF51445">
    <property type="entry name" value="(Trans)glycosidases"/>
    <property type="match status" value="1"/>
</dbReference>
<dbReference type="GO" id="GO:0004556">
    <property type="term" value="F:alpha-amylase activity"/>
    <property type="evidence" value="ECO:0007669"/>
    <property type="project" value="UniProtKB-UniRule"/>
</dbReference>
<sequence length="755" mass="82869">MKKRLYSALLSLVLSASVITGGVFVSTPQVTYAQETTVADSENQLAENIQDGVILHCFDWTYQQIIDELPNIAAAGFSSVQTSPAQVAVKGNSIWYYLYQPNGFYVADSGLGSEEDLKRLCKEADKYGVKVIVDVVANHLAGDHSNIDGDLKDSQYWHNAGSNINYTNRWQITHCDIGMPDLNSEHSFVQQKVKNYVQQLKNDGVDGIRWDAAKHIGLPSEGCNFWNAVIDKSMYNYGEILVGAIDQHDVDSRTQDNISKMKEYTSFMSVTDSCYGSDILNAIKSGRVPSGYGSWVVSGLDEHNLVYWAESHDTYANDGGESKYVDQNKIDRAYAIAASRDGASALYFSRPYQTDKQNIMVGQKGSTHFTSAEVAAVNHFHNACIGEKDYYTTASDMSAAAITRKSGACIVLGSDGNRKVTIANGGKLTTPGTYYDEITGNKFEVTEDEITGVVGSTGIAVFYHADQKASVSADKESGTTFTDSIEVTFTANNASKSTITVNGETESFSGSVKKTFEDTTTVTLYAENDFGNVTKDYTYIKTDQPPVLTRDIYLDVNNCSWFGSDSAVAAIKTNLDSDFTKMTTITATDTNKTVYTAAVPKDATSATIVRMLPSGKYYNEKTITLNSAYNRYTSDGNWSDVTTDIYDNTSGGDYDTEVDVYFTDNYNWSNVYAYSWDDSGKSTQWPGEKMTYVGQNEYNQAVYTIKVASDCMGLIFSNGCGSQTVDITSNIQENAGFYISGNNGSKYSVGTYTYE</sequence>
<dbReference type="Gene3D" id="2.60.40.1180">
    <property type="entry name" value="Golgi alpha-mannosidase II"/>
    <property type="match status" value="1"/>
</dbReference>
<evidence type="ECO:0000256" key="2">
    <source>
        <dbReference type="ARBA" id="ARBA00022801"/>
    </source>
</evidence>
<keyword evidence="7" id="KW-0732">Signal</keyword>
<keyword evidence="2 6" id="KW-0378">Hydrolase</keyword>
<dbReference type="SMART" id="SM00642">
    <property type="entry name" value="Aamy"/>
    <property type="match status" value="1"/>
</dbReference>
<dbReference type="Pfam" id="PF16738">
    <property type="entry name" value="CBM26"/>
    <property type="match status" value="1"/>
</dbReference>
<feature type="chain" id="PRO_5038862295" description="Alpha-amylase" evidence="7">
    <location>
        <begin position="21"/>
        <end position="755"/>
    </location>
</feature>
<feature type="domain" description="Glycosyl hydrolase family 13 catalytic" evidence="8">
    <location>
        <begin position="52"/>
        <end position="381"/>
    </location>
</feature>
<dbReference type="Pfam" id="PF00128">
    <property type="entry name" value="Alpha-amylase"/>
    <property type="match status" value="1"/>
</dbReference>
<dbReference type="InterPro" id="IPR013783">
    <property type="entry name" value="Ig-like_fold"/>
</dbReference>
<dbReference type="PRINTS" id="PR00110">
    <property type="entry name" value="ALPHAAMYLASE"/>
</dbReference>
<evidence type="ECO:0000259" key="8">
    <source>
        <dbReference type="SMART" id="SM00642"/>
    </source>
</evidence>
<name>A0A6L5YPV6_9FIRM</name>
<dbReference type="Gene3D" id="3.20.20.80">
    <property type="entry name" value="Glycosidases"/>
    <property type="match status" value="1"/>
</dbReference>
<evidence type="ECO:0000256" key="1">
    <source>
        <dbReference type="ARBA" id="ARBA00008061"/>
    </source>
</evidence>
<evidence type="ECO:0000313" key="10">
    <source>
        <dbReference type="Proteomes" id="UP000474024"/>
    </source>
</evidence>
<comment type="caution">
    <text evidence="9">The sequence shown here is derived from an EMBL/GenBank/DDBJ whole genome shotgun (WGS) entry which is preliminary data.</text>
</comment>
<feature type="signal peptide" evidence="7">
    <location>
        <begin position="1"/>
        <end position="20"/>
    </location>
</feature>
<keyword evidence="10" id="KW-1185">Reference proteome</keyword>
<dbReference type="EC" id="3.2.1.1" evidence="6"/>
<evidence type="ECO:0000256" key="7">
    <source>
        <dbReference type="SAM" id="SignalP"/>
    </source>
</evidence>
<evidence type="ECO:0000256" key="5">
    <source>
        <dbReference type="RuleBase" id="RU003615"/>
    </source>
</evidence>
<dbReference type="GO" id="GO:0043169">
    <property type="term" value="F:cation binding"/>
    <property type="evidence" value="ECO:0007669"/>
    <property type="project" value="InterPro"/>
</dbReference>
<dbReference type="CDD" id="cd11315">
    <property type="entry name" value="AmyAc_bac1_AmyA"/>
    <property type="match status" value="1"/>
</dbReference>
<evidence type="ECO:0000256" key="6">
    <source>
        <dbReference type="RuleBase" id="RU361134"/>
    </source>
</evidence>
<dbReference type="InterPro" id="IPR013780">
    <property type="entry name" value="Glyco_hydro_b"/>
</dbReference>
<evidence type="ECO:0000256" key="3">
    <source>
        <dbReference type="ARBA" id="ARBA00023277"/>
    </source>
</evidence>
<dbReference type="Gene3D" id="2.60.40.10">
    <property type="entry name" value="Immunoglobulins"/>
    <property type="match status" value="1"/>
</dbReference>
<keyword evidence="4 6" id="KW-0326">Glycosidase</keyword>
<comment type="similarity">
    <text evidence="1 5">Belongs to the glycosyl hydrolase 13 family.</text>
</comment>